<comment type="caution">
    <text evidence="1">The sequence shown here is derived from an EMBL/GenBank/DDBJ whole genome shotgun (WGS) entry which is preliminary data.</text>
</comment>
<gene>
    <name evidence="1" type="ORF">DEBURN_LOCUS1146</name>
</gene>
<reference evidence="1" key="1">
    <citation type="submission" date="2021-06" db="EMBL/GenBank/DDBJ databases">
        <authorList>
            <person name="Kallberg Y."/>
            <person name="Tangrot J."/>
            <person name="Rosling A."/>
        </authorList>
    </citation>
    <scope>NUCLEOTIDE SEQUENCE</scope>
    <source>
        <strain evidence="1">AZ414A</strain>
    </source>
</reference>
<dbReference type="InterPro" id="IPR011990">
    <property type="entry name" value="TPR-like_helical_dom_sf"/>
</dbReference>
<dbReference type="AlphaFoldDB" id="A0A9N8V480"/>
<accession>A0A9N8V480</accession>
<dbReference type="InterPro" id="IPR006597">
    <property type="entry name" value="Sel1-like"/>
</dbReference>
<dbReference type="Proteomes" id="UP000789706">
    <property type="component" value="Unassembled WGS sequence"/>
</dbReference>
<dbReference type="SUPFAM" id="SSF81901">
    <property type="entry name" value="HCP-like"/>
    <property type="match status" value="1"/>
</dbReference>
<dbReference type="EMBL" id="CAJVPK010000047">
    <property type="protein sequence ID" value="CAG8437542.1"/>
    <property type="molecule type" value="Genomic_DNA"/>
</dbReference>
<dbReference type="SMART" id="SM00671">
    <property type="entry name" value="SEL1"/>
    <property type="match status" value="1"/>
</dbReference>
<dbReference type="OrthoDB" id="2384430at2759"/>
<sequence length="62" mass="6943">MSNQNLVDLITINSLAENNGADSQFYLGEYFYEGCGTKKDIVNAIYWLNKANENGNSEANDF</sequence>
<dbReference type="Gene3D" id="1.25.40.10">
    <property type="entry name" value="Tetratricopeptide repeat domain"/>
    <property type="match status" value="1"/>
</dbReference>
<proteinExistence type="predicted"/>
<keyword evidence="2" id="KW-1185">Reference proteome</keyword>
<name>A0A9N8V480_9GLOM</name>
<evidence type="ECO:0000313" key="1">
    <source>
        <dbReference type="EMBL" id="CAG8437542.1"/>
    </source>
</evidence>
<protein>
    <submittedName>
        <fullName evidence="1">7142_t:CDS:1</fullName>
    </submittedName>
</protein>
<evidence type="ECO:0000313" key="2">
    <source>
        <dbReference type="Proteomes" id="UP000789706"/>
    </source>
</evidence>
<organism evidence="1 2">
    <name type="scientific">Diversispora eburnea</name>
    <dbReference type="NCBI Taxonomy" id="1213867"/>
    <lineage>
        <taxon>Eukaryota</taxon>
        <taxon>Fungi</taxon>
        <taxon>Fungi incertae sedis</taxon>
        <taxon>Mucoromycota</taxon>
        <taxon>Glomeromycotina</taxon>
        <taxon>Glomeromycetes</taxon>
        <taxon>Diversisporales</taxon>
        <taxon>Diversisporaceae</taxon>
        <taxon>Diversispora</taxon>
    </lineage>
</organism>
<dbReference type="Pfam" id="PF08238">
    <property type="entry name" value="Sel1"/>
    <property type="match status" value="1"/>
</dbReference>